<dbReference type="InterPro" id="IPR011022">
    <property type="entry name" value="Arrestin_C-like"/>
</dbReference>
<dbReference type="Gene3D" id="2.60.40.640">
    <property type="match status" value="1"/>
</dbReference>
<accession>A0A6A6B833</accession>
<feature type="compositionally biased region" description="Pro residues" evidence="1">
    <location>
        <begin position="139"/>
        <end position="150"/>
    </location>
</feature>
<dbReference type="OrthoDB" id="298939at2759"/>
<feature type="compositionally biased region" description="Polar residues" evidence="1">
    <location>
        <begin position="7"/>
        <end position="20"/>
    </location>
</feature>
<feature type="compositionally biased region" description="Polar residues" evidence="1">
    <location>
        <begin position="108"/>
        <end position="129"/>
    </location>
</feature>
<feature type="region of interest" description="Disordered" evidence="1">
    <location>
        <begin position="553"/>
        <end position="578"/>
    </location>
</feature>
<feature type="compositionally biased region" description="Low complexity" evidence="1">
    <location>
        <begin position="57"/>
        <end position="67"/>
    </location>
</feature>
<evidence type="ECO:0000256" key="1">
    <source>
        <dbReference type="SAM" id="MobiDB-lite"/>
    </source>
</evidence>
<dbReference type="SUPFAM" id="SSF81296">
    <property type="entry name" value="E set domains"/>
    <property type="match status" value="1"/>
</dbReference>
<dbReference type="Pfam" id="PF02752">
    <property type="entry name" value="Arrestin_C"/>
    <property type="match status" value="1"/>
</dbReference>
<dbReference type="InterPro" id="IPR014756">
    <property type="entry name" value="Ig_E-set"/>
</dbReference>
<organism evidence="3 4">
    <name type="scientific">Aplosporella prunicola CBS 121167</name>
    <dbReference type="NCBI Taxonomy" id="1176127"/>
    <lineage>
        <taxon>Eukaryota</taxon>
        <taxon>Fungi</taxon>
        <taxon>Dikarya</taxon>
        <taxon>Ascomycota</taxon>
        <taxon>Pezizomycotina</taxon>
        <taxon>Dothideomycetes</taxon>
        <taxon>Dothideomycetes incertae sedis</taxon>
        <taxon>Botryosphaeriales</taxon>
        <taxon>Aplosporellaceae</taxon>
        <taxon>Aplosporella</taxon>
    </lineage>
</organism>
<dbReference type="Proteomes" id="UP000799438">
    <property type="component" value="Unassembled WGS sequence"/>
</dbReference>
<keyword evidence="4" id="KW-1185">Reference proteome</keyword>
<sequence length="647" mass="71858">MGEAPPWSTSGVPPWSTATRPLSDIRELTEPSLLEITNRKPLPDPSDAGHRRKCSLSRKASLLSRKGSLTRKESLSRKTSLKCAPSPAPEEQFDLRRGRSSPAKSPGTDRSSIYSVPSGSVPARSSSQHAENRGISLPPRGPSWPPPPPRGLGYTIPNRGESRSPVREVAVRLDPVTSDSVRRVPSRTFTRELSMEMLEFPSHRHPRVSAEAHLTAPLYVGGGSLEGHVRIVIDDAERTRHKRALAIARISVDLLGIEEMYNGKRDVFLNLATELIDSENPPPHNMVESAKQISALDAFWLLHPSVTLMPFCLSLPLDVGPPPFKSKLAQIRYVLCVTLLIRDKGVQYLVRSSQEVSVLSVYDPEKALTSLPSPLTASDEFVKQRDSGIEVVKVTAGLHRQVWVSGTSIFVDVHIANNSRKTIRKMELQLERDILCYKHTAAATLEKSASQARIFDSNERTILTKTWLKPGNGGWTGIPARSTETRTCDLELPRGHATVKCGKFFEVRYFLNIIVSSSHTKLVSVQLPIVLIHMNSLDVVPNSVAQVAAAIEEKRHHPDSRSRNLTRRPSTSVQGRAFAAPRLQSLDRKRAEVQELEQIGHILDHSPRKYYDAGYCTPPPNRSGRVMETDSLESVRHCLRHVRSNET</sequence>
<dbReference type="SMART" id="SM01017">
    <property type="entry name" value="Arrestin_C"/>
    <property type="match status" value="1"/>
</dbReference>
<dbReference type="InterPro" id="IPR014752">
    <property type="entry name" value="Arrestin-like_C"/>
</dbReference>
<evidence type="ECO:0000313" key="3">
    <source>
        <dbReference type="EMBL" id="KAF2139718.1"/>
    </source>
</evidence>
<dbReference type="AlphaFoldDB" id="A0A6A6B833"/>
<proteinExistence type="predicted"/>
<name>A0A6A6B833_9PEZI</name>
<feature type="non-terminal residue" evidence="3">
    <location>
        <position position="647"/>
    </location>
</feature>
<dbReference type="RefSeq" id="XP_033395431.1">
    <property type="nucleotide sequence ID" value="XM_033539225.1"/>
</dbReference>
<feature type="region of interest" description="Disordered" evidence="1">
    <location>
        <begin position="1"/>
        <end position="166"/>
    </location>
</feature>
<evidence type="ECO:0000259" key="2">
    <source>
        <dbReference type="SMART" id="SM01017"/>
    </source>
</evidence>
<evidence type="ECO:0000313" key="4">
    <source>
        <dbReference type="Proteomes" id="UP000799438"/>
    </source>
</evidence>
<protein>
    <recommendedName>
        <fullName evidence="2">Arrestin C-terminal-like domain-containing protein</fullName>
    </recommendedName>
</protein>
<feature type="compositionally biased region" description="Basic and acidic residues" evidence="1">
    <location>
        <begin position="553"/>
        <end position="562"/>
    </location>
</feature>
<gene>
    <name evidence="3" type="ORF">K452DRAFT_275197</name>
</gene>
<reference evidence="3" key="1">
    <citation type="journal article" date="2020" name="Stud. Mycol.">
        <title>101 Dothideomycetes genomes: a test case for predicting lifestyles and emergence of pathogens.</title>
        <authorList>
            <person name="Haridas S."/>
            <person name="Albert R."/>
            <person name="Binder M."/>
            <person name="Bloem J."/>
            <person name="Labutti K."/>
            <person name="Salamov A."/>
            <person name="Andreopoulos B."/>
            <person name="Baker S."/>
            <person name="Barry K."/>
            <person name="Bills G."/>
            <person name="Bluhm B."/>
            <person name="Cannon C."/>
            <person name="Castanera R."/>
            <person name="Culley D."/>
            <person name="Daum C."/>
            <person name="Ezra D."/>
            <person name="Gonzalez J."/>
            <person name="Henrissat B."/>
            <person name="Kuo A."/>
            <person name="Liang C."/>
            <person name="Lipzen A."/>
            <person name="Lutzoni F."/>
            <person name="Magnuson J."/>
            <person name="Mondo S."/>
            <person name="Nolan M."/>
            <person name="Ohm R."/>
            <person name="Pangilinan J."/>
            <person name="Park H.-J."/>
            <person name="Ramirez L."/>
            <person name="Alfaro M."/>
            <person name="Sun H."/>
            <person name="Tritt A."/>
            <person name="Yoshinaga Y."/>
            <person name="Zwiers L.-H."/>
            <person name="Turgeon B."/>
            <person name="Goodwin S."/>
            <person name="Spatafora J."/>
            <person name="Crous P."/>
            <person name="Grigoriev I."/>
        </authorList>
    </citation>
    <scope>NUCLEOTIDE SEQUENCE</scope>
    <source>
        <strain evidence="3">CBS 121167</strain>
    </source>
</reference>
<feature type="domain" description="Arrestin C-terminal-like" evidence="2">
    <location>
        <begin position="388"/>
        <end position="536"/>
    </location>
</feature>
<dbReference type="GeneID" id="54296721"/>
<dbReference type="EMBL" id="ML995492">
    <property type="protein sequence ID" value="KAF2139718.1"/>
    <property type="molecule type" value="Genomic_DNA"/>
</dbReference>